<dbReference type="SMART" id="SM00530">
    <property type="entry name" value="HTH_XRE"/>
    <property type="match status" value="1"/>
</dbReference>
<dbReference type="Gene3D" id="2.10.109.10">
    <property type="entry name" value="Umud Fragment, subunit A"/>
    <property type="match status" value="1"/>
</dbReference>
<dbReference type="InterPro" id="IPR015927">
    <property type="entry name" value="Peptidase_S24_S26A/B/C"/>
</dbReference>
<dbReference type="CDD" id="cd06529">
    <property type="entry name" value="S24_LexA-like"/>
    <property type="match status" value="1"/>
</dbReference>
<dbReference type="Pfam" id="PF00717">
    <property type="entry name" value="Peptidase_S24"/>
    <property type="match status" value="1"/>
</dbReference>
<dbReference type="InterPro" id="IPR001387">
    <property type="entry name" value="Cro/C1-type_HTH"/>
</dbReference>
<dbReference type="SUPFAM" id="SSF47413">
    <property type="entry name" value="lambda repressor-like DNA-binding domains"/>
    <property type="match status" value="1"/>
</dbReference>
<evidence type="ECO:0000256" key="2">
    <source>
        <dbReference type="ARBA" id="ARBA00023125"/>
    </source>
</evidence>
<evidence type="ECO:0000259" key="4">
    <source>
        <dbReference type="PROSITE" id="PS50943"/>
    </source>
</evidence>
<evidence type="ECO:0000256" key="1">
    <source>
        <dbReference type="ARBA" id="ARBA00023015"/>
    </source>
</evidence>
<dbReference type="InterPro" id="IPR010982">
    <property type="entry name" value="Lambda_DNA-bd_dom_sf"/>
</dbReference>
<proteinExistence type="predicted"/>
<feature type="domain" description="HTH cro/C1-type" evidence="4">
    <location>
        <begin position="8"/>
        <end position="61"/>
    </location>
</feature>
<keyword evidence="3" id="KW-0804">Transcription</keyword>
<evidence type="ECO:0000256" key="3">
    <source>
        <dbReference type="ARBA" id="ARBA00023163"/>
    </source>
</evidence>
<sequence>MTTLGKRIERVMIERGMTREKLASALGISTMAVGNLINDKTKKPRNLVEIADVLEVDPKWLMNGSQADNSNSQTTGVNLLANRTSDFQIEHLTNIEASAGYGVVGGDTYNAVELIQFSEEQYTNLFNNIRPEYIKMINVRGDSMSPTFESGDLLYIDTRVNHYDGDGIYIFIYSGYRHVKRLQMAGTKLLVLSDNKTYKEWEIDSSNEDEFYIVGKVMVSQSQAIKRFG</sequence>
<dbReference type="InterPro" id="IPR036286">
    <property type="entry name" value="LexA/Signal_pep-like_sf"/>
</dbReference>
<gene>
    <name evidence="5" type="ORF">NCTC4101_00531</name>
</gene>
<dbReference type="SUPFAM" id="SSF51306">
    <property type="entry name" value="LexA/Signal peptidase"/>
    <property type="match status" value="1"/>
</dbReference>
<accession>A0A486X9W9</accession>
<dbReference type="Gene3D" id="1.10.260.40">
    <property type="entry name" value="lambda repressor-like DNA-binding domains"/>
    <property type="match status" value="1"/>
</dbReference>
<dbReference type="EMBL" id="CAAHDN010000007">
    <property type="protein sequence ID" value="VGM95170.1"/>
    <property type="molecule type" value="Genomic_DNA"/>
</dbReference>
<dbReference type="InterPro" id="IPR039418">
    <property type="entry name" value="LexA-like"/>
</dbReference>
<keyword evidence="2" id="KW-0238">DNA-binding</keyword>
<dbReference type="AlphaFoldDB" id="A0A486X9W9"/>
<dbReference type="GO" id="GO:0003677">
    <property type="term" value="F:DNA binding"/>
    <property type="evidence" value="ECO:0007669"/>
    <property type="project" value="UniProtKB-KW"/>
</dbReference>
<dbReference type="PROSITE" id="PS50943">
    <property type="entry name" value="HTH_CROC1"/>
    <property type="match status" value="1"/>
</dbReference>
<dbReference type="PANTHER" id="PTHR40661:SF3">
    <property type="entry name" value="FELS-1 PROPHAGE TRANSCRIPTIONAL REGULATOR"/>
    <property type="match status" value="1"/>
</dbReference>
<dbReference type="Pfam" id="PF01381">
    <property type="entry name" value="HTH_3"/>
    <property type="match status" value="1"/>
</dbReference>
<organism evidence="5">
    <name type="scientific">uncultured Avibacterium sp</name>
    <dbReference type="NCBI Taxonomy" id="1936169"/>
    <lineage>
        <taxon>Bacteria</taxon>
        <taxon>Pseudomonadati</taxon>
        <taxon>Pseudomonadota</taxon>
        <taxon>Gammaproteobacteria</taxon>
        <taxon>Pasteurellales</taxon>
        <taxon>Pasteurellaceae</taxon>
        <taxon>Avibacterium</taxon>
        <taxon>environmental samples</taxon>
    </lineage>
</organism>
<keyword evidence="1" id="KW-0805">Transcription regulation</keyword>
<evidence type="ECO:0000313" key="5">
    <source>
        <dbReference type="EMBL" id="VGM95170.1"/>
    </source>
</evidence>
<dbReference type="PANTHER" id="PTHR40661">
    <property type="match status" value="1"/>
</dbReference>
<protein>
    <submittedName>
        <fullName evidence="5">Uncharacterized HTH-type transcriptional regulator HI_1476</fullName>
    </submittedName>
</protein>
<name>A0A486X9W9_9PAST</name>
<dbReference type="CDD" id="cd00093">
    <property type="entry name" value="HTH_XRE"/>
    <property type="match status" value="1"/>
</dbReference>
<reference evidence="5" key="1">
    <citation type="submission" date="2019-03" db="EMBL/GenBank/DDBJ databases">
        <authorList>
            <consortium name="Pathogen Informatics"/>
        </authorList>
    </citation>
    <scope>NUCLEOTIDE SEQUENCE</scope>
    <source>
        <strain evidence="5">Unknown</strain>
    </source>
</reference>